<evidence type="ECO:0000256" key="1">
    <source>
        <dbReference type="SAM" id="MobiDB-lite"/>
    </source>
</evidence>
<keyword evidence="3" id="KW-1185">Reference proteome</keyword>
<evidence type="ECO:0000313" key="2">
    <source>
        <dbReference type="EMBL" id="CDJ59963.1"/>
    </source>
</evidence>
<sequence>MQPGVRSTLQGQEATIEKSAPPGHVKVPPRLPMALISPEASVESGHRTGVDASAHHMPGTSATLRMPDTAGSLDVAESGGVSDGPGATGASWRSAVAPVSVESSSSLVLQTSIPPLVSQSRPALATYSGASGFVGMSLPSSSVVASRPVDTTSNQHASGPLDTSTGAETPSLTTIVERSLIYQPIPVQGSGHHELGQREVGPASTENSGWTLAPVGESLVRQWRDRQPPQGSLAWVAAAPRTHVELGEAWPGDPTKHGLWGPNEHGIPLSQPALPRATRRPLFQGPPFAQLYASRESSGGVAVGPSIWSSEGSTSSEGAMRLWTGGPGTPLQLLPALGRGSLANSRWDVSLQRPSGLGRSGLPFKGVPVGEPKGALQETNATRAAGVAQTLFSPASAGFGQGLHSFRASGTDSDGR</sequence>
<reference evidence="2" key="1">
    <citation type="submission" date="2013-10" db="EMBL/GenBank/DDBJ databases">
        <title>Genomic analysis of the causative agents of coccidiosis in chickens.</title>
        <authorList>
            <person name="Reid A.J."/>
            <person name="Blake D."/>
            <person name="Billington K."/>
            <person name="Browne H."/>
            <person name="Dunn M."/>
            <person name="Hung S."/>
            <person name="Kawahara F."/>
            <person name="Miranda-Saavedra D."/>
            <person name="Mourier T."/>
            <person name="Nagra H."/>
            <person name="Otto T.D."/>
            <person name="Rawlings N."/>
            <person name="Sanchez A."/>
            <person name="Sanders M."/>
            <person name="Subramaniam C."/>
            <person name="Tay Y."/>
            <person name="Dear P."/>
            <person name="Doerig C."/>
            <person name="Gruber A."/>
            <person name="Parkinson J."/>
            <person name="Shirley M."/>
            <person name="Wan K.L."/>
            <person name="Berriman M."/>
            <person name="Tomley F."/>
            <person name="Pain A."/>
        </authorList>
    </citation>
    <scope>NUCLEOTIDE SEQUENCE [LARGE SCALE GENOMIC DNA]</scope>
    <source>
        <strain evidence="2">Weybridge</strain>
    </source>
</reference>
<proteinExistence type="predicted"/>
<dbReference type="VEuPathDB" id="ToxoDB:EMWEY_00059500"/>
<feature type="region of interest" description="Disordered" evidence="1">
    <location>
        <begin position="144"/>
        <end position="168"/>
    </location>
</feature>
<evidence type="ECO:0000313" key="3">
    <source>
        <dbReference type="Proteomes" id="UP000030763"/>
    </source>
</evidence>
<organism evidence="2 3">
    <name type="scientific">Eimeria maxima</name>
    <name type="common">Coccidian parasite</name>
    <dbReference type="NCBI Taxonomy" id="5804"/>
    <lineage>
        <taxon>Eukaryota</taxon>
        <taxon>Sar</taxon>
        <taxon>Alveolata</taxon>
        <taxon>Apicomplexa</taxon>
        <taxon>Conoidasida</taxon>
        <taxon>Coccidia</taxon>
        <taxon>Eucoccidiorida</taxon>
        <taxon>Eimeriorina</taxon>
        <taxon>Eimeriidae</taxon>
        <taxon>Eimeria</taxon>
    </lineage>
</organism>
<gene>
    <name evidence="2" type="ORF">EMWEY_00059500</name>
</gene>
<feature type="region of interest" description="Disordered" evidence="1">
    <location>
        <begin position="191"/>
        <end position="210"/>
    </location>
</feature>
<dbReference type="RefSeq" id="XP_013336608.1">
    <property type="nucleotide sequence ID" value="XM_013481154.1"/>
</dbReference>
<protein>
    <submittedName>
        <fullName evidence="2">Uncharacterized protein</fullName>
    </submittedName>
</protein>
<dbReference type="EMBL" id="HG721081">
    <property type="protein sequence ID" value="CDJ59963.1"/>
    <property type="molecule type" value="Genomic_DNA"/>
</dbReference>
<dbReference type="GeneID" id="25339936"/>
<dbReference type="Proteomes" id="UP000030763">
    <property type="component" value="Unassembled WGS sequence"/>
</dbReference>
<name>U6MA81_EIMMA</name>
<dbReference type="AlphaFoldDB" id="U6MA81"/>
<accession>U6MA81</accession>
<feature type="compositionally biased region" description="Polar residues" evidence="1">
    <location>
        <begin position="1"/>
        <end position="13"/>
    </location>
</feature>
<reference evidence="2" key="2">
    <citation type="submission" date="2013-10" db="EMBL/GenBank/DDBJ databases">
        <authorList>
            <person name="Aslett M."/>
        </authorList>
    </citation>
    <scope>NUCLEOTIDE SEQUENCE [LARGE SCALE GENOMIC DNA]</scope>
    <source>
        <strain evidence="2">Weybridge</strain>
    </source>
</reference>
<feature type="region of interest" description="Disordered" evidence="1">
    <location>
        <begin position="1"/>
        <end position="91"/>
    </location>
</feature>